<feature type="region of interest" description="Disordered" evidence="1">
    <location>
        <begin position="1"/>
        <end position="28"/>
    </location>
</feature>
<organism evidence="2 3">
    <name type="scientific">Tsukamurella soli</name>
    <dbReference type="NCBI Taxonomy" id="644556"/>
    <lineage>
        <taxon>Bacteria</taxon>
        <taxon>Bacillati</taxon>
        <taxon>Actinomycetota</taxon>
        <taxon>Actinomycetes</taxon>
        <taxon>Mycobacteriales</taxon>
        <taxon>Tsukamurellaceae</taxon>
        <taxon>Tsukamurella</taxon>
    </lineage>
</organism>
<name>A0ABP8KIV9_9ACTN</name>
<evidence type="ECO:0000313" key="3">
    <source>
        <dbReference type="Proteomes" id="UP001500635"/>
    </source>
</evidence>
<dbReference type="Proteomes" id="UP001500635">
    <property type="component" value="Unassembled WGS sequence"/>
</dbReference>
<keyword evidence="3" id="KW-1185">Reference proteome</keyword>
<feature type="compositionally biased region" description="Basic and acidic residues" evidence="1">
    <location>
        <begin position="8"/>
        <end position="22"/>
    </location>
</feature>
<sequence length="80" mass="8619">MTVTQCAKEPHSREEDQSELRRCLSGSSDLHRRIRGATAPPGMPGARAGAPLGESGALPIDRAIAHLLHIDVLQRKTVAR</sequence>
<accession>A0ABP8KIV9</accession>
<gene>
    <name evidence="2" type="ORF">GCM10023147_51430</name>
</gene>
<evidence type="ECO:0000256" key="1">
    <source>
        <dbReference type="SAM" id="MobiDB-lite"/>
    </source>
</evidence>
<comment type="caution">
    <text evidence="2">The sequence shown here is derived from an EMBL/GenBank/DDBJ whole genome shotgun (WGS) entry which is preliminary data.</text>
</comment>
<proteinExistence type="predicted"/>
<protein>
    <submittedName>
        <fullName evidence="2">Uncharacterized protein</fullName>
    </submittedName>
</protein>
<reference evidence="3" key="1">
    <citation type="journal article" date="2019" name="Int. J. Syst. Evol. Microbiol.">
        <title>The Global Catalogue of Microorganisms (GCM) 10K type strain sequencing project: providing services to taxonomists for standard genome sequencing and annotation.</title>
        <authorList>
            <consortium name="The Broad Institute Genomics Platform"/>
            <consortium name="The Broad Institute Genome Sequencing Center for Infectious Disease"/>
            <person name="Wu L."/>
            <person name="Ma J."/>
        </authorList>
    </citation>
    <scope>NUCLEOTIDE SEQUENCE [LARGE SCALE GENOMIC DNA]</scope>
    <source>
        <strain evidence="3">JCM 17688</strain>
    </source>
</reference>
<dbReference type="EMBL" id="BAABFR010000179">
    <property type="protein sequence ID" value="GAA4407418.1"/>
    <property type="molecule type" value="Genomic_DNA"/>
</dbReference>
<evidence type="ECO:0000313" key="2">
    <source>
        <dbReference type="EMBL" id="GAA4407418.1"/>
    </source>
</evidence>